<proteinExistence type="predicted"/>
<gene>
    <name evidence="1" type="ORF">MACH08_19680</name>
</gene>
<evidence type="ECO:0000313" key="2">
    <source>
        <dbReference type="Proteomes" id="UP001275436"/>
    </source>
</evidence>
<dbReference type="Proteomes" id="UP001275436">
    <property type="component" value="Unassembled WGS sequence"/>
</dbReference>
<evidence type="ECO:0000313" key="1">
    <source>
        <dbReference type="EMBL" id="GLO66184.1"/>
    </source>
</evidence>
<dbReference type="RefSeq" id="WP_317958066.1">
    <property type="nucleotide sequence ID" value="NZ_BSKO01000001.1"/>
</dbReference>
<keyword evidence="2" id="KW-1185">Reference proteome</keyword>
<protein>
    <submittedName>
        <fullName evidence="1">Uncharacterized protein</fullName>
    </submittedName>
</protein>
<comment type="caution">
    <text evidence="1">The sequence shown here is derived from an EMBL/GenBank/DDBJ whole genome shotgun (WGS) entry which is preliminary data.</text>
</comment>
<name>A0ABQ5TKS4_9BACI</name>
<dbReference type="EMBL" id="BSKO01000001">
    <property type="protein sequence ID" value="GLO66184.1"/>
    <property type="molecule type" value="Genomic_DNA"/>
</dbReference>
<sequence>MEDYLRVIDGKLATELFESNVKIFLIHDDKEIIASDKKMITHHYSNYGLIGVEWKSKVLL</sequence>
<reference evidence="1 2" key="1">
    <citation type="submission" date="2023-02" db="EMBL/GenBank/DDBJ databases">
        <title>Oceanobacillus kimchii IFOP_LL358 isolated form Alexandrium catenella lab strain.</title>
        <authorList>
            <person name="Gajardo G."/>
            <person name="Ueki S."/>
            <person name="Maruyama F."/>
        </authorList>
    </citation>
    <scope>NUCLEOTIDE SEQUENCE [LARGE SCALE GENOMIC DNA]</scope>
    <source>
        <strain evidence="1 2">IFOP_LL358</strain>
    </source>
</reference>
<organism evidence="1 2">
    <name type="scientific">Oceanobacillus kimchii</name>
    <dbReference type="NCBI Taxonomy" id="746691"/>
    <lineage>
        <taxon>Bacteria</taxon>
        <taxon>Bacillati</taxon>
        <taxon>Bacillota</taxon>
        <taxon>Bacilli</taxon>
        <taxon>Bacillales</taxon>
        <taxon>Bacillaceae</taxon>
        <taxon>Oceanobacillus</taxon>
    </lineage>
</organism>
<accession>A0ABQ5TKS4</accession>